<gene>
    <name evidence="4" type="ORF">SAMN02927925_01822</name>
</gene>
<dbReference type="eggNOG" id="COG2021">
    <property type="taxonomic scope" value="Bacteria"/>
</dbReference>
<dbReference type="Proteomes" id="UP000182124">
    <property type="component" value="Unassembled WGS sequence"/>
</dbReference>
<sequence>MSALQRVDIFDFTLQNATHKRWLPLYYQVFGQPVGTAPVVLVNHALTGNSEVTGKNGWWKNLIGENKTIDTEVYTVIAFNVPGNGFDGNSENLIPNYKDFTTKDVARLFWEGLYSLNVKQLFAAIGGSLGGAIAWEMAFLQPKNIQHLIPIASDWKASDWLIANVLVQDQILNNSSAPIHDARLHAMLLYRTPESLKAKFNRSKNENENDDLYQIESWLLHHGKKLESRFELAAYKLMNHLLKTIGETTNCGRFLAFAKETTADIHLVAVNSDYFFTADENRETYEILKRVTQNVAYSEINSIHGHDAFLIEFEQLNTILKNIFKTTKLKTKQA</sequence>
<dbReference type="InterPro" id="IPR029058">
    <property type="entry name" value="AB_hydrolase_fold"/>
</dbReference>
<evidence type="ECO:0000256" key="1">
    <source>
        <dbReference type="ARBA" id="ARBA00022679"/>
    </source>
</evidence>
<reference evidence="4 5" key="1">
    <citation type="submission" date="2016-10" db="EMBL/GenBank/DDBJ databases">
        <authorList>
            <person name="de Groot N.N."/>
        </authorList>
    </citation>
    <scope>NUCLEOTIDE SEQUENCE [LARGE SCALE GENOMIC DNA]</scope>
    <source>
        <strain evidence="4 5">CGMCC 1.3801</strain>
    </source>
</reference>
<accession>A0A1G4VVG4</accession>
<keyword evidence="1 4" id="KW-0808">Transferase</keyword>
<feature type="active site" evidence="2">
    <location>
        <position position="273"/>
    </location>
</feature>
<dbReference type="STRING" id="329186.SAMN02927925_01822"/>
<dbReference type="AlphaFoldDB" id="A0A1G4VVG4"/>
<feature type="active site" description="Nucleophile" evidence="2">
    <location>
        <position position="128"/>
    </location>
</feature>
<dbReference type="Gene3D" id="3.40.50.1820">
    <property type="entry name" value="alpha/beta hydrolase"/>
    <property type="match status" value="1"/>
</dbReference>
<evidence type="ECO:0000256" key="2">
    <source>
        <dbReference type="PIRSR" id="PIRSR000443-1"/>
    </source>
</evidence>
<dbReference type="GO" id="GO:0009086">
    <property type="term" value="P:methionine biosynthetic process"/>
    <property type="evidence" value="ECO:0007669"/>
    <property type="project" value="TreeGrafter"/>
</dbReference>
<dbReference type="RefSeq" id="WP_023575947.1">
    <property type="nucleotide sequence ID" value="NZ_CBCSBQ010000001.1"/>
</dbReference>
<dbReference type="PANTHER" id="PTHR32268">
    <property type="entry name" value="HOMOSERINE O-ACETYLTRANSFERASE"/>
    <property type="match status" value="1"/>
</dbReference>
<feature type="domain" description="AB hydrolase-1" evidence="3">
    <location>
        <begin position="38"/>
        <end position="158"/>
    </location>
</feature>
<dbReference type="Pfam" id="PF00561">
    <property type="entry name" value="Abhydrolase_1"/>
    <property type="match status" value="1"/>
</dbReference>
<evidence type="ECO:0000313" key="5">
    <source>
        <dbReference type="Proteomes" id="UP000182124"/>
    </source>
</evidence>
<protein>
    <submittedName>
        <fullName evidence="4">Homoserine O-acetyltransferase</fullName>
    </submittedName>
</protein>
<dbReference type="InterPro" id="IPR000073">
    <property type="entry name" value="AB_hydrolase_1"/>
</dbReference>
<dbReference type="EMBL" id="FMTY01000004">
    <property type="protein sequence ID" value="SCX12579.1"/>
    <property type="molecule type" value="Genomic_DNA"/>
</dbReference>
<dbReference type="InterPro" id="IPR008220">
    <property type="entry name" value="HAT_MetX-like"/>
</dbReference>
<proteinExistence type="predicted"/>
<name>A0A1G4VVG4_9FLAO</name>
<organism evidence="4 5">
    <name type="scientific">Flavobacterium saliperosum</name>
    <dbReference type="NCBI Taxonomy" id="329186"/>
    <lineage>
        <taxon>Bacteria</taxon>
        <taxon>Pseudomonadati</taxon>
        <taxon>Bacteroidota</taxon>
        <taxon>Flavobacteriia</taxon>
        <taxon>Flavobacteriales</taxon>
        <taxon>Flavobacteriaceae</taxon>
        <taxon>Flavobacterium</taxon>
    </lineage>
</organism>
<feature type="active site" evidence="2">
    <location>
        <position position="306"/>
    </location>
</feature>
<dbReference type="GO" id="GO:0004414">
    <property type="term" value="F:homoserine O-acetyltransferase activity"/>
    <property type="evidence" value="ECO:0007669"/>
    <property type="project" value="TreeGrafter"/>
</dbReference>
<dbReference type="PIRSF" id="PIRSF000443">
    <property type="entry name" value="Homoser_Ac_trans"/>
    <property type="match status" value="1"/>
</dbReference>
<dbReference type="PANTHER" id="PTHR32268:SF11">
    <property type="entry name" value="HOMOSERINE O-ACETYLTRANSFERASE"/>
    <property type="match status" value="1"/>
</dbReference>
<dbReference type="GO" id="GO:0009092">
    <property type="term" value="P:homoserine metabolic process"/>
    <property type="evidence" value="ECO:0007669"/>
    <property type="project" value="TreeGrafter"/>
</dbReference>
<dbReference type="SUPFAM" id="SSF53474">
    <property type="entry name" value="alpha/beta-Hydrolases"/>
    <property type="match status" value="1"/>
</dbReference>
<evidence type="ECO:0000259" key="3">
    <source>
        <dbReference type="Pfam" id="PF00561"/>
    </source>
</evidence>
<evidence type="ECO:0000313" key="4">
    <source>
        <dbReference type="EMBL" id="SCX12579.1"/>
    </source>
</evidence>